<keyword evidence="2" id="KW-0645">Protease</keyword>
<keyword evidence="7" id="KW-1185">Reference proteome</keyword>
<evidence type="ECO:0000256" key="4">
    <source>
        <dbReference type="ARBA" id="ARBA00022825"/>
    </source>
</evidence>
<comment type="similarity">
    <text evidence="1">Belongs to the peptidase S41A family.</text>
</comment>
<dbReference type="InterPro" id="IPR001478">
    <property type="entry name" value="PDZ"/>
</dbReference>
<dbReference type="CDD" id="cd06782">
    <property type="entry name" value="cpPDZ_CPP-like"/>
    <property type="match status" value="1"/>
</dbReference>
<comment type="caution">
    <text evidence="6">The sequence shown here is derived from an EMBL/GenBank/DDBJ whole genome shotgun (WGS) entry which is preliminary data.</text>
</comment>
<accession>A0ABP1GDB2</accession>
<dbReference type="SUPFAM" id="SSF50156">
    <property type="entry name" value="PDZ domain-like"/>
    <property type="match status" value="1"/>
</dbReference>
<dbReference type="EMBL" id="CAXHTA020000020">
    <property type="protein sequence ID" value="CAL5229285.1"/>
    <property type="molecule type" value="Genomic_DNA"/>
</dbReference>
<dbReference type="Gene3D" id="3.90.226.10">
    <property type="entry name" value="2-enoyl-CoA Hydratase, Chain A, domain 1"/>
    <property type="match status" value="1"/>
</dbReference>
<proteinExistence type="inferred from homology"/>
<protein>
    <submittedName>
        <fullName evidence="6">G12582 protein</fullName>
    </submittedName>
</protein>
<evidence type="ECO:0000256" key="1">
    <source>
        <dbReference type="ARBA" id="ARBA00009179"/>
    </source>
</evidence>
<dbReference type="SMART" id="SM00245">
    <property type="entry name" value="TSPc"/>
    <property type="match status" value="1"/>
</dbReference>
<dbReference type="SMART" id="SM00228">
    <property type="entry name" value="PDZ"/>
    <property type="match status" value="1"/>
</dbReference>
<dbReference type="SUPFAM" id="SSF52096">
    <property type="entry name" value="ClpP/crotonase"/>
    <property type="match status" value="1"/>
</dbReference>
<dbReference type="InterPro" id="IPR041489">
    <property type="entry name" value="PDZ_6"/>
</dbReference>
<dbReference type="Pfam" id="PF17820">
    <property type="entry name" value="PDZ_6"/>
    <property type="match status" value="1"/>
</dbReference>
<dbReference type="Gene3D" id="2.30.42.10">
    <property type="match status" value="1"/>
</dbReference>
<feature type="domain" description="PDZ" evidence="5">
    <location>
        <begin position="213"/>
        <end position="271"/>
    </location>
</feature>
<evidence type="ECO:0000259" key="5">
    <source>
        <dbReference type="PROSITE" id="PS50106"/>
    </source>
</evidence>
<name>A0ABP1GDB2_9CHLO</name>
<dbReference type="Pfam" id="PF03572">
    <property type="entry name" value="Peptidase_S41"/>
    <property type="match status" value="1"/>
</dbReference>
<gene>
    <name evidence="6" type="primary">g12582</name>
    <name evidence="6" type="ORF">VP750_LOCUS11191</name>
</gene>
<dbReference type="CDD" id="cd07560">
    <property type="entry name" value="Peptidase_S41_CPP"/>
    <property type="match status" value="1"/>
</dbReference>
<dbReference type="PANTHER" id="PTHR32060:SF28">
    <property type="entry name" value="PEPTIDASE S41 FAMILY PROTEIN"/>
    <property type="match status" value="1"/>
</dbReference>
<evidence type="ECO:0000256" key="2">
    <source>
        <dbReference type="ARBA" id="ARBA00022670"/>
    </source>
</evidence>
<dbReference type="InterPro" id="IPR036034">
    <property type="entry name" value="PDZ_sf"/>
</dbReference>
<reference evidence="6 7" key="1">
    <citation type="submission" date="2024-06" db="EMBL/GenBank/DDBJ databases">
        <authorList>
            <person name="Kraege A."/>
            <person name="Thomma B."/>
        </authorList>
    </citation>
    <scope>NUCLEOTIDE SEQUENCE [LARGE SCALE GENOMIC DNA]</scope>
</reference>
<dbReference type="Gene3D" id="3.30.750.44">
    <property type="match status" value="1"/>
</dbReference>
<evidence type="ECO:0000256" key="3">
    <source>
        <dbReference type="ARBA" id="ARBA00022801"/>
    </source>
</evidence>
<dbReference type="InterPro" id="IPR005151">
    <property type="entry name" value="Tail-specific_protease"/>
</dbReference>
<evidence type="ECO:0000313" key="7">
    <source>
        <dbReference type="Proteomes" id="UP001497392"/>
    </source>
</evidence>
<dbReference type="InterPro" id="IPR029045">
    <property type="entry name" value="ClpP/crotonase-like_dom_sf"/>
</dbReference>
<dbReference type="Proteomes" id="UP001497392">
    <property type="component" value="Unassembled WGS sequence"/>
</dbReference>
<organism evidence="6 7">
    <name type="scientific">Coccomyxa viridis</name>
    <dbReference type="NCBI Taxonomy" id="1274662"/>
    <lineage>
        <taxon>Eukaryota</taxon>
        <taxon>Viridiplantae</taxon>
        <taxon>Chlorophyta</taxon>
        <taxon>core chlorophytes</taxon>
        <taxon>Trebouxiophyceae</taxon>
        <taxon>Trebouxiophyceae incertae sedis</taxon>
        <taxon>Coccomyxaceae</taxon>
        <taxon>Coccomyxa</taxon>
    </lineage>
</organism>
<keyword evidence="4" id="KW-0720">Serine protease</keyword>
<evidence type="ECO:0000313" key="6">
    <source>
        <dbReference type="EMBL" id="CAL5229285.1"/>
    </source>
</evidence>
<keyword evidence="3" id="KW-0378">Hydrolase</keyword>
<dbReference type="PANTHER" id="PTHR32060">
    <property type="entry name" value="TAIL-SPECIFIC PROTEASE"/>
    <property type="match status" value="1"/>
</dbReference>
<dbReference type="PROSITE" id="PS50106">
    <property type="entry name" value="PDZ"/>
    <property type="match status" value="1"/>
</dbReference>
<dbReference type="InterPro" id="IPR004447">
    <property type="entry name" value="Peptidase_S41A"/>
</dbReference>
<sequence length="521" mass="56271">MWSGQYGPSRKGFLEHLPACLAAGLAAAILLVDPGISFAAEGQRYGNVPLSYDAIASRRHRKGRPSNLPSSRETEALLSMEKRDLFTDDAWQGMLKISDYVNYIEGLEAVEEDDTVCVDNRLLLEKAWQIIANEFYDAKGHFSQASWAEQLLGTLKGAGGCLHSKAATYKALRSMVASLGDPYTEFLWPSQFRQALSRPMPAERDYLEAQFTGVGVLVGQQQASDGGWPVDGCYAGSPAEEAGILSGDHIREIDGYPADGLVRPEVVSLLRGPASSSIVLSISRQGFTHNRAVYLERRTMTQPPLKEARILLSSDKRPASYMRMFYVSSQATEQAAARLRQGEADNVAGFVIDLRNNPGGVFEEALAQAAYFLEPGSPIAQTVRNAEIIDNIWESGSLSPQVYSKQPSQLTSKPVVILVNSGTASAAEVFSGALKGNHRAILVGTKTFGKGVVQFYFPMDDDGSGLKVTVEKYLGPDGYDISRMGGIDPDVACADYPHGGLASASDDRCIAAALRLIQSAA</sequence>